<accession>A0ABQ9EZW0</accession>
<evidence type="ECO:0000313" key="2">
    <source>
        <dbReference type="EMBL" id="KAJ8310634.1"/>
    </source>
</evidence>
<evidence type="ECO:0000313" key="3">
    <source>
        <dbReference type="Proteomes" id="UP001217089"/>
    </source>
</evidence>
<dbReference type="Pfam" id="PF15009">
    <property type="entry name" value="STING_LBD"/>
    <property type="match status" value="1"/>
</dbReference>
<evidence type="ECO:0000259" key="1">
    <source>
        <dbReference type="Pfam" id="PF15009"/>
    </source>
</evidence>
<dbReference type="Proteomes" id="UP001217089">
    <property type="component" value="Unassembled WGS sequence"/>
</dbReference>
<dbReference type="InterPro" id="IPR038623">
    <property type="entry name" value="STING_C_sf"/>
</dbReference>
<keyword evidence="3" id="KW-1185">Reference proteome</keyword>
<reference evidence="2 3" key="1">
    <citation type="submission" date="2022-12" db="EMBL/GenBank/DDBJ databases">
        <title>Chromosome-level genome of Tegillarca granosa.</title>
        <authorList>
            <person name="Kim J."/>
        </authorList>
    </citation>
    <scope>NUCLEOTIDE SEQUENCE [LARGE SCALE GENOMIC DNA]</scope>
    <source>
        <strain evidence="2">Teg-2019</strain>
        <tissue evidence="2">Adductor muscle</tissue>
    </source>
</reference>
<dbReference type="EMBL" id="JARBDR010000640">
    <property type="protein sequence ID" value="KAJ8310634.1"/>
    <property type="molecule type" value="Genomic_DNA"/>
</dbReference>
<organism evidence="2 3">
    <name type="scientific">Tegillarca granosa</name>
    <name type="common">Malaysian cockle</name>
    <name type="synonym">Anadara granosa</name>
    <dbReference type="NCBI Taxonomy" id="220873"/>
    <lineage>
        <taxon>Eukaryota</taxon>
        <taxon>Metazoa</taxon>
        <taxon>Spiralia</taxon>
        <taxon>Lophotrochozoa</taxon>
        <taxon>Mollusca</taxon>
        <taxon>Bivalvia</taxon>
        <taxon>Autobranchia</taxon>
        <taxon>Pteriomorphia</taxon>
        <taxon>Arcoida</taxon>
        <taxon>Arcoidea</taxon>
        <taxon>Arcidae</taxon>
        <taxon>Tegillarca</taxon>
    </lineage>
</organism>
<feature type="domain" description="STING ligand-binding" evidence="1">
    <location>
        <begin position="251"/>
        <end position="384"/>
    </location>
</feature>
<comment type="caution">
    <text evidence="2">The sequence shown here is derived from an EMBL/GenBank/DDBJ whole genome shotgun (WGS) entry which is preliminary data.</text>
</comment>
<dbReference type="PANTHER" id="PTHR34339">
    <property type="entry name" value="STIMULATOR OF INTERFERON GENES PROTEIN"/>
    <property type="match status" value="1"/>
</dbReference>
<name>A0ABQ9EZW0_TEGGR</name>
<gene>
    <name evidence="2" type="ORF">KUTeg_012499</name>
</gene>
<dbReference type="InterPro" id="IPR029158">
    <property type="entry name" value="STING"/>
</dbReference>
<dbReference type="Gene3D" id="3.40.50.12100">
    <property type="entry name" value="Stimulator of interferon genes protein"/>
    <property type="match status" value="2"/>
</dbReference>
<proteinExistence type="predicted"/>
<dbReference type="PANTHER" id="PTHR34339:SF1">
    <property type="entry name" value="STIMULATOR OF INTERFERON GENES PROTEIN"/>
    <property type="match status" value="1"/>
</dbReference>
<sequence length="430" mass="49905">MVYWFERKKITRGSLLLVVKLKLCNHIKFELIVSVQDLVEIGGTVHCNRLNNKFVKSSLPTAICDDCKWFNPDNVEERGRMPVCFFMLLPASGRAPTDINHEDENIRQVGHVQILCGKRPFQPNVYEVTDPEDGSKYYCCAEYPGAFCCLGAICDLGICNMSPQQRHLEERLLQTQISRINELQTDFKFHVCLVYDTETDSDKNLAEKLRRVLEEKGVRCCQARKIERLFNEKLKTLQVDFDNSVCLSGVLYEIIPKSCQCQSSLAASDKDNIIKEVASLKYKKLVHGTQRLFHSTIYLLKGDDDKDYYFVGEYASPVKTLYNMNQSMIAGLNNEQLVKQVREFKELSEAIQNCQDAPEKRRNKCKFVYFDDTKRSLSSVLYEKLKVSHIFTTIMTKFYHKTSLCKHFCDYFYELIIFLGEIEIKNKQYN</sequence>
<dbReference type="InterPro" id="IPR055432">
    <property type="entry name" value="STING_LBD"/>
</dbReference>
<protein>
    <recommendedName>
        <fullName evidence="1">STING ligand-binding domain-containing protein</fullName>
    </recommendedName>
</protein>